<gene>
    <name evidence="1" type="ORF">DSM3645_22364</name>
</gene>
<reference evidence="1 2" key="1">
    <citation type="submission" date="2006-02" db="EMBL/GenBank/DDBJ databases">
        <authorList>
            <person name="Amann R."/>
            <person name="Ferriera S."/>
            <person name="Johnson J."/>
            <person name="Kravitz S."/>
            <person name="Halpern A."/>
            <person name="Remington K."/>
            <person name="Beeson K."/>
            <person name="Tran B."/>
            <person name="Rogers Y.-H."/>
            <person name="Friedman R."/>
            <person name="Venter J.C."/>
        </authorList>
    </citation>
    <scope>NUCLEOTIDE SEQUENCE [LARGE SCALE GENOMIC DNA]</scope>
    <source>
        <strain evidence="1 2">DSM 3645</strain>
    </source>
</reference>
<protein>
    <submittedName>
        <fullName evidence="1">Uncharacterized protein</fullName>
    </submittedName>
</protein>
<organism evidence="1 2">
    <name type="scientific">Blastopirellula marina DSM 3645</name>
    <dbReference type="NCBI Taxonomy" id="314230"/>
    <lineage>
        <taxon>Bacteria</taxon>
        <taxon>Pseudomonadati</taxon>
        <taxon>Planctomycetota</taxon>
        <taxon>Planctomycetia</taxon>
        <taxon>Pirellulales</taxon>
        <taxon>Pirellulaceae</taxon>
        <taxon>Blastopirellula</taxon>
    </lineage>
</organism>
<dbReference type="HOGENOM" id="CLU_3132889_0_0_0"/>
<evidence type="ECO:0000313" key="1">
    <source>
        <dbReference type="EMBL" id="EAQ79931.1"/>
    </source>
</evidence>
<comment type="caution">
    <text evidence="1">The sequence shown here is derived from an EMBL/GenBank/DDBJ whole genome shotgun (WGS) entry which is preliminary data.</text>
</comment>
<name>A3ZUL6_9BACT</name>
<dbReference type="Proteomes" id="UP000004358">
    <property type="component" value="Unassembled WGS sequence"/>
</dbReference>
<proteinExistence type="predicted"/>
<sequence>MQVAMSASSAADDMCRILLEVKSNPAASTSRNTTSAYEIWTSGAIVAFE</sequence>
<dbReference type="AlphaFoldDB" id="A3ZUL6"/>
<evidence type="ECO:0000313" key="2">
    <source>
        <dbReference type="Proteomes" id="UP000004358"/>
    </source>
</evidence>
<dbReference type="EMBL" id="AANZ01000012">
    <property type="protein sequence ID" value="EAQ79931.1"/>
    <property type="molecule type" value="Genomic_DNA"/>
</dbReference>
<accession>A3ZUL6</accession>